<dbReference type="GO" id="GO:0003743">
    <property type="term" value="F:translation initiation factor activity"/>
    <property type="evidence" value="ECO:0007669"/>
    <property type="project" value="UniProtKB-UniRule"/>
</dbReference>
<organism evidence="9 10">
    <name type="scientific">Hondaea fermentalgiana</name>
    <dbReference type="NCBI Taxonomy" id="2315210"/>
    <lineage>
        <taxon>Eukaryota</taxon>
        <taxon>Sar</taxon>
        <taxon>Stramenopiles</taxon>
        <taxon>Bigyra</taxon>
        <taxon>Labyrinthulomycetes</taxon>
        <taxon>Thraustochytrida</taxon>
        <taxon>Thraustochytriidae</taxon>
        <taxon>Hondaea</taxon>
    </lineage>
</organism>
<dbReference type="InParanoid" id="A0A2R5GUC2"/>
<dbReference type="PANTHER" id="PTHR14068">
    <property type="entry name" value="EUKARYOTIC TRANSLATION INITIATION FACTOR 3 EIF3 -RELATED"/>
    <property type="match status" value="1"/>
</dbReference>
<comment type="subunit">
    <text evidence="6 7">Component of the eukaryotic translation initiation factor 3 (eIF-3) complex.</text>
</comment>
<protein>
    <recommendedName>
        <fullName evidence="6 7">Eukaryotic translation initiation factor 3 subunit B</fullName>
        <shortName evidence="6 7">eIF3b</shortName>
    </recommendedName>
    <alternativeName>
        <fullName evidence="6">Eukaryotic translation initiation factor 3 subunit 9</fullName>
    </alternativeName>
</protein>
<dbReference type="GO" id="GO:0001732">
    <property type="term" value="P:formation of cytoplasmic translation initiation complex"/>
    <property type="evidence" value="ECO:0007669"/>
    <property type="project" value="UniProtKB-UniRule"/>
</dbReference>
<dbReference type="InterPro" id="IPR013979">
    <property type="entry name" value="TIF_beta_prop-like"/>
</dbReference>
<evidence type="ECO:0000256" key="4">
    <source>
        <dbReference type="ARBA" id="ARBA00022884"/>
    </source>
</evidence>
<dbReference type="Gene3D" id="3.30.70.330">
    <property type="match status" value="1"/>
</dbReference>
<dbReference type="PROSITE" id="PS50102">
    <property type="entry name" value="RRM"/>
    <property type="match status" value="1"/>
</dbReference>
<dbReference type="InterPro" id="IPR011400">
    <property type="entry name" value="EIF3B"/>
</dbReference>
<keyword evidence="5 6" id="KW-0648">Protein biosynthesis</keyword>
<evidence type="ECO:0000256" key="2">
    <source>
        <dbReference type="ARBA" id="ARBA00022490"/>
    </source>
</evidence>
<dbReference type="Pfam" id="PF08662">
    <property type="entry name" value="eIF2A"/>
    <property type="match status" value="1"/>
</dbReference>
<comment type="function">
    <text evidence="7">Component of the eukaryotic translation initiation factor 3 (eIF-3) complex, which is involved in protein synthesis and, together with other initiation factors, stimulates binding of mRNA and methionyl-tRNAi to the 40S ribosome.</text>
</comment>
<dbReference type="OrthoDB" id="10250414at2759"/>
<dbReference type="FunCoup" id="A0A2R5GUC2">
    <property type="interactions" value="646"/>
</dbReference>
<comment type="function">
    <text evidence="6">RNA-binding component of the eukaryotic translation initiation factor 3 (eIF-3) complex, which is involved in protein synthesis of a specialized repertoire of mRNAs and, together with other initiation factors, stimulates binding of mRNA and methionyl-tRNAi to the 40S ribosome. The eIF-3 complex specifically targets and initiates translation of a subset of mRNAs involved in cell proliferation.</text>
</comment>
<proteinExistence type="inferred from homology"/>
<comment type="subcellular location">
    <subcellularLocation>
        <location evidence="1 6 7">Cytoplasm</location>
    </subcellularLocation>
</comment>
<evidence type="ECO:0000256" key="5">
    <source>
        <dbReference type="ARBA" id="ARBA00022917"/>
    </source>
</evidence>
<dbReference type="GO" id="GO:0031369">
    <property type="term" value="F:translation initiation factor binding"/>
    <property type="evidence" value="ECO:0007669"/>
    <property type="project" value="InterPro"/>
</dbReference>
<dbReference type="GO" id="GO:0003723">
    <property type="term" value="F:RNA binding"/>
    <property type="evidence" value="ECO:0007669"/>
    <property type="project" value="UniProtKB-UniRule"/>
</dbReference>
<dbReference type="GO" id="GO:0005852">
    <property type="term" value="C:eukaryotic translation initiation factor 3 complex"/>
    <property type="evidence" value="ECO:0007669"/>
    <property type="project" value="UniProtKB-UniRule"/>
</dbReference>
<dbReference type="InterPro" id="IPR034363">
    <property type="entry name" value="eIF3B_RRM"/>
</dbReference>
<dbReference type="SUPFAM" id="SSF54928">
    <property type="entry name" value="RNA-binding domain, RBD"/>
    <property type="match status" value="1"/>
</dbReference>
<evidence type="ECO:0000313" key="10">
    <source>
        <dbReference type="Proteomes" id="UP000241890"/>
    </source>
</evidence>
<dbReference type="SMART" id="SM00360">
    <property type="entry name" value="RRM"/>
    <property type="match status" value="1"/>
</dbReference>
<dbReference type="InterPro" id="IPR000504">
    <property type="entry name" value="RRM_dom"/>
</dbReference>
<dbReference type="GO" id="GO:0016282">
    <property type="term" value="C:eukaryotic 43S preinitiation complex"/>
    <property type="evidence" value="ECO:0007669"/>
    <property type="project" value="UniProtKB-UniRule"/>
</dbReference>
<feature type="domain" description="RRM" evidence="8">
    <location>
        <begin position="51"/>
        <end position="129"/>
    </location>
</feature>
<evidence type="ECO:0000313" key="9">
    <source>
        <dbReference type="EMBL" id="GBG31971.1"/>
    </source>
</evidence>
<sequence>MPIDFDYSNLDVDLDELDLLEEYISDGDVDTDRVFEEEEGEGADLKKNFDKVVVVDNLPKGVPQEKHEKLQAVIRKLFTSKVGDLQEDGLFLPADGDNKTLGFAFLAYKTVDSALQAIKVLDGIKLDSKHTCKVFPYTDLEKFATWPEEYQEPELPEYKPMPNVNEWLMHPAVRDQYLLRHGNNTEIYWCENAVMKAQATLAYDGERERQNGKIWCEMYTAWSPQGSYLATFHRQGIVLWGGDEFQRIRRFAHPGVQHILFSPNEKYLLTWNGVDDNMNARALILWDLRTGREIKCFKVDKQPDGEPAVWPVMKWSPDDQFFARQIRDGISVFDSSTGRLLEKKPIKAKSIREFYWSPSDNIIAYWAPEADNFPARVVLLDPETREERRSKNLFNVREVKLHWQNSGDFLCAQVLRHTKSGKTTFTNFEIFRMRDANIPNEILTMKDMVEHFSWEPSRERFGIIHGENQHRLGISFYSAGSVEGGKSIELLYNLPNKAFNNLHWSPAGNNVIFAGSAISGEIEFWDVDEEVMTAAEEHFMCNEISWDPSGRMVATIVTQPMFGSVAMKYQLENGYNMWSFQGDSLRKEKMEHFYQFLWRPRPKSLLDESEKQKVERSLKNYMARYTKEDEVRRKRLEASANKEKISALQEFRDLCAERHEIFVQQQQERERLGLVVPDNDEEFDVMDTEEEVLVSEKVEPYP</sequence>
<keyword evidence="3 6" id="KW-0396">Initiation factor</keyword>
<accession>A0A2R5GUC2</accession>
<comment type="similarity">
    <text evidence="6 7">Belongs to the eIF-3 subunit B family.</text>
</comment>
<dbReference type="Gene3D" id="2.130.10.10">
    <property type="entry name" value="YVTN repeat-like/Quinoprotein amine dehydrogenase"/>
    <property type="match status" value="2"/>
</dbReference>
<keyword evidence="4 6" id="KW-0694">RNA-binding</keyword>
<dbReference type="AlphaFoldDB" id="A0A2R5GUC2"/>
<comment type="caution">
    <text evidence="9">The sequence shown here is derived from an EMBL/GenBank/DDBJ whole genome shotgun (WGS) entry which is preliminary data.</text>
</comment>
<dbReference type="SUPFAM" id="SSF69322">
    <property type="entry name" value="Tricorn protease domain 2"/>
    <property type="match status" value="1"/>
</dbReference>
<reference evidence="9 10" key="1">
    <citation type="submission" date="2017-12" db="EMBL/GenBank/DDBJ databases">
        <title>Sequencing, de novo assembly and annotation of complete genome of a new Thraustochytrid species, strain FCC1311.</title>
        <authorList>
            <person name="Sedici K."/>
            <person name="Godart F."/>
            <person name="Aiese Cigliano R."/>
            <person name="Sanseverino W."/>
            <person name="Barakat M."/>
            <person name="Ortet P."/>
            <person name="Marechal E."/>
            <person name="Cagnac O."/>
            <person name="Amato A."/>
        </authorList>
    </citation>
    <scope>NUCLEOTIDE SEQUENCE [LARGE SCALE GENOMIC DNA]</scope>
</reference>
<dbReference type="HAMAP" id="MF_03001">
    <property type="entry name" value="eIF3b"/>
    <property type="match status" value="1"/>
</dbReference>
<keyword evidence="2 6" id="KW-0963">Cytoplasm</keyword>
<evidence type="ECO:0000256" key="3">
    <source>
        <dbReference type="ARBA" id="ARBA00022540"/>
    </source>
</evidence>
<dbReference type="InterPro" id="IPR015943">
    <property type="entry name" value="WD40/YVTN_repeat-like_dom_sf"/>
</dbReference>
<name>A0A2R5GUC2_9STRA</name>
<dbReference type="PANTHER" id="PTHR14068:SF0">
    <property type="entry name" value="EUKARYOTIC TRANSLATION INITIATION FACTOR 3 SUBUNIT B"/>
    <property type="match status" value="1"/>
</dbReference>
<evidence type="ECO:0000256" key="6">
    <source>
        <dbReference type="HAMAP-Rule" id="MF_03001"/>
    </source>
</evidence>
<gene>
    <name evidence="9" type="ORF">FCC1311_081962</name>
</gene>
<dbReference type="EMBL" id="BEYU01000110">
    <property type="protein sequence ID" value="GBG31971.1"/>
    <property type="molecule type" value="Genomic_DNA"/>
</dbReference>
<keyword evidence="10" id="KW-1185">Reference proteome</keyword>
<dbReference type="InterPro" id="IPR012677">
    <property type="entry name" value="Nucleotide-bd_a/b_plait_sf"/>
</dbReference>
<evidence type="ECO:0000256" key="1">
    <source>
        <dbReference type="ARBA" id="ARBA00004496"/>
    </source>
</evidence>
<evidence type="ECO:0000256" key="7">
    <source>
        <dbReference type="PIRNR" id="PIRNR036424"/>
    </source>
</evidence>
<dbReference type="GO" id="GO:0033290">
    <property type="term" value="C:eukaryotic 48S preinitiation complex"/>
    <property type="evidence" value="ECO:0007669"/>
    <property type="project" value="UniProtKB-UniRule"/>
</dbReference>
<evidence type="ECO:0000259" key="8">
    <source>
        <dbReference type="PROSITE" id="PS50102"/>
    </source>
</evidence>
<dbReference type="PIRSF" id="PIRSF036424">
    <property type="entry name" value="eIF3b"/>
    <property type="match status" value="1"/>
</dbReference>
<dbReference type="CDD" id="cd12278">
    <property type="entry name" value="RRM_eIF3B"/>
    <property type="match status" value="1"/>
</dbReference>
<dbReference type="Proteomes" id="UP000241890">
    <property type="component" value="Unassembled WGS sequence"/>
</dbReference>
<dbReference type="Pfam" id="PF00076">
    <property type="entry name" value="RRM_1"/>
    <property type="match status" value="1"/>
</dbReference>
<dbReference type="InterPro" id="IPR035979">
    <property type="entry name" value="RBD_domain_sf"/>
</dbReference>